<feature type="transmembrane region" description="Helical" evidence="5">
    <location>
        <begin position="132"/>
        <end position="148"/>
    </location>
</feature>
<dbReference type="Proteomes" id="UP000034539">
    <property type="component" value="Unassembled WGS sequence"/>
</dbReference>
<comment type="caution">
    <text evidence="7">The sequence shown here is derived from an EMBL/GenBank/DDBJ whole genome shotgun (WGS) entry which is preliminary data.</text>
</comment>
<dbReference type="InterPro" id="IPR007016">
    <property type="entry name" value="O-antigen_ligase-rel_domated"/>
</dbReference>
<evidence type="ECO:0000256" key="5">
    <source>
        <dbReference type="SAM" id="Phobius"/>
    </source>
</evidence>
<comment type="subcellular location">
    <subcellularLocation>
        <location evidence="1">Membrane</location>
        <topology evidence="1">Multi-pass membrane protein</topology>
    </subcellularLocation>
</comment>
<evidence type="ECO:0000256" key="4">
    <source>
        <dbReference type="ARBA" id="ARBA00023136"/>
    </source>
</evidence>
<feature type="transmembrane region" description="Helical" evidence="5">
    <location>
        <begin position="37"/>
        <end position="56"/>
    </location>
</feature>
<accession>A0A0G0T5S3</accession>
<sequence length="343" mass="40162">MKLLLPVFSFFLMAILSSVVGVDSAKSWLGNYFRSDGLFAFSHLVVLFILLSVFFNHSWISPLVFTVAISTAMVSLGTLAEAFRLYVLKDITLAGWGGALGFTFGHPAYLNGFLMVTTPFLFYQIRISNRKYKWIWITFFILQIFAIFSTKSWAGLIILTLIFIFLLFKFFRKNFTNPKLIFFIFLVFTLLSIPVYMYKDREYRTKSFPYEGRERIVRKLLLSIRDRPILGWGWANVDYAFKNSVWPYPVDFDVYVDKAHSTLLEILTTMGFVGFTLYILLLWQAYHFFQIRISKEGQYSKFYETIFLSFLIYLFHSQTNIISINEELFFWMALGINNKDHGA</sequence>
<keyword evidence="3 5" id="KW-1133">Transmembrane helix</keyword>
<evidence type="ECO:0000256" key="3">
    <source>
        <dbReference type="ARBA" id="ARBA00022989"/>
    </source>
</evidence>
<dbReference type="PANTHER" id="PTHR37422:SF13">
    <property type="entry name" value="LIPOPOLYSACCHARIDE BIOSYNTHESIS PROTEIN PA4999-RELATED"/>
    <property type="match status" value="1"/>
</dbReference>
<dbReference type="GO" id="GO:0016020">
    <property type="term" value="C:membrane"/>
    <property type="evidence" value="ECO:0007669"/>
    <property type="project" value="UniProtKB-SubCell"/>
</dbReference>
<proteinExistence type="predicted"/>
<organism evidence="7 8">
    <name type="scientific">Candidatus Gottesmanbacteria bacterium GW2011_GWC2_39_8</name>
    <dbReference type="NCBI Taxonomy" id="1618450"/>
    <lineage>
        <taxon>Bacteria</taxon>
        <taxon>Candidatus Gottesmaniibacteriota</taxon>
    </lineage>
</organism>
<protein>
    <recommendedName>
        <fullName evidence="6">O-antigen ligase-related domain-containing protein</fullName>
    </recommendedName>
</protein>
<feature type="transmembrane region" description="Helical" evidence="5">
    <location>
        <begin position="63"/>
        <end position="88"/>
    </location>
</feature>
<evidence type="ECO:0000313" key="8">
    <source>
        <dbReference type="Proteomes" id="UP000034539"/>
    </source>
</evidence>
<gene>
    <name evidence="7" type="ORF">UT63_C0022G0005</name>
</gene>
<evidence type="ECO:0000256" key="1">
    <source>
        <dbReference type="ARBA" id="ARBA00004141"/>
    </source>
</evidence>
<feature type="transmembrane region" description="Helical" evidence="5">
    <location>
        <begin position="266"/>
        <end position="286"/>
    </location>
</feature>
<dbReference type="PANTHER" id="PTHR37422">
    <property type="entry name" value="TEICHURONIC ACID BIOSYNTHESIS PROTEIN TUAE"/>
    <property type="match status" value="1"/>
</dbReference>
<dbReference type="AlphaFoldDB" id="A0A0G0T5S3"/>
<feature type="domain" description="O-antigen ligase-related" evidence="6">
    <location>
        <begin position="139"/>
        <end position="279"/>
    </location>
</feature>
<keyword evidence="4 5" id="KW-0472">Membrane</keyword>
<feature type="transmembrane region" description="Helical" evidence="5">
    <location>
        <begin position="180"/>
        <end position="198"/>
    </location>
</feature>
<name>A0A0G0T5S3_9BACT</name>
<evidence type="ECO:0000256" key="2">
    <source>
        <dbReference type="ARBA" id="ARBA00022692"/>
    </source>
</evidence>
<evidence type="ECO:0000259" key="6">
    <source>
        <dbReference type="Pfam" id="PF04932"/>
    </source>
</evidence>
<dbReference type="InterPro" id="IPR051533">
    <property type="entry name" value="WaaL-like"/>
</dbReference>
<feature type="transmembrane region" description="Helical" evidence="5">
    <location>
        <begin position="108"/>
        <end position="125"/>
    </location>
</feature>
<dbReference type="EMBL" id="LBXN01000022">
    <property type="protein sequence ID" value="KKR33162.1"/>
    <property type="molecule type" value="Genomic_DNA"/>
</dbReference>
<keyword evidence="2 5" id="KW-0812">Transmembrane</keyword>
<dbReference type="Pfam" id="PF04932">
    <property type="entry name" value="Wzy_C"/>
    <property type="match status" value="1"/>
</dbReference>
<feature type="transmembrane region" description="Helical" evidence="5">
    <location>
        <begin position="154"/>
        <end position="171"/>
    </location>
</feature>
<reference evidence="7 8" key="1">
    <citation type="journal article" date="2015" name="Nature">
        <title>rRNA introns, odd ribosomes, and small enigmatic genomes across a large radiation of phyla.</title>
        <authorList>
            <person name="Brown C.T."/>
            <person name="Hug L.A."/>
            <person name="Thomas B.C."/>
            <person name="Sharon I."/>
            <person name="Castelle C.J."/>
            <person name="Singh A."/>
            <person name="Wilkins M.J."/>
            <person name="Williams K.H."/>
            <person name="Banfield J.F."/>
        </authorList>
    </citation>
    <scope>NUCLEOTIDE SEQUENCE [LARGE SCALE GENOMIC DNA]</scope>
</reference>
<evidence type="ECO:0000313" key="7">
    <source>
        <dbReference type="EMBL" id="KKR33162.1"/>
    </source>
</evidence>
<feature type="transmembrane region" description="Helical" evidence="5">
    <location>
        <begin position="306"/>
        <end position="324"/>
    </location>
</feature>